<evidence type="ECO:0000313" key="1">
    <source>
        <dbReference type="EMBL" id="KIK33564.1"/>
    </source>
</evidence>
<reference evidence="1 2" key="1">
    <citation type="submission" date="2014-04" db="EMBL/GenBank/DDBJ databases">
        <authorList>
            <consortium name="DOE Joint Genome Institute"/>
            <person name="Kuo A."/>
            <person name="Ruytinx J."/>
            <person name="Rineau F."/>
            <person name="Colpaert J."/>
            <person name="Kohler A."/>
            <person name="Nagy L.G."/>
            <person name="Floudas D."/>
            <person name="Copeland A."/>
            <person name="Barry K.W."/>
            <person name="Cichocki N."/>
            <person name="Veneault-Fourrey C."/>
            <person name="LaButti K."/>
            <person name="Lindquist E.A."/>
            <person name="Lipzen A."/>
            <person name="Lundell T."/>
            <person name="Morin E."/>
            <person name="Murat C."/>
            <person name="Sun H."/>
            <person name="Tunlid A."/>
            <person name="Henrissat B."/>
            <person name="Grigoriev I.V."/>
            <person name="Hibbett D.S."/>
            <person name="Martin F."/>
            <person name="Nordberg H.P."/>
            <person name="Cantor M.N."/>
            <person name="Hua S.X."/>
        </authorList>
    </citation>
    <scope>NUCLEOTIDE SEQUENCE [LARGE SCALE GENOMIC DNA]</scope>
    <source>
        <strain evidence="1 2">UH-Slu-Lm8-n1</strain>
    </source>
</reference>
<dbReference type="Proteomes" id="UP000054485">
    <property type="component" value="Unassembled WGS sequence"/>
</dbReference>
<protein>
    <submittedName>
        <fullName evidence="1">Unplaced genomic scaffold CY34scaffold_786, whole genome shotgun sequence</fullName>
    </submittedName>
</protein>
<proteinExistence type="predicted"/>
<accession>A0A0D0A5U5</accession>
<dbReference type="HOGENOM" id="CLU_2706485_0_0_1"/>
<keyword evidence="2" id="KW-1185">Reference proteome</keyword>
<dbReference type="AlphaFoldDB" id="A0A0D0A5U5"/>
<evidence type="ECO:0000313" key="2">
    <source>
        <dbReference type="Proteomes" id="UP000054485"/>
    </source>
</evidence>
<sequence>MGMNPSVPVWYIYISYHVRVSFTSSPICPCRKIEILEAQQQMDTDRNSAGHYNLISFLARSLLNCLCNSVQPK</sequence>
<organism evidence="1 2">
    <name type="scientific">Suillus luteus UH-Slu-Lm8-n1</name>
    <dbReference type="NCBI Taxonomy" id="930992"/>
    <lineage>
        <taxon>Eukaryota</taxon>
        <taxon>Fungi</taxon>
        <taxon>Dikarya</taxon>
        <taxon>Basidiomycota</taxon>
        <taxon>Agaricomycotina</taxon>
        <taxon>Agaricomycetes</taxon>
        <taxon>Agaricomycetidae</taxon>
        <taxon>Boletales</taxon>
        <taxon>Suillineae</taxon>
        <taxon>Suillaceae</taxon>
        <taxon>Suillus</taxon>
    </lineage>
</organism>
<dbReference type="InParanoid" id="A0A0D0A5U5"/>
<dbReference type="EMBL" id="KN835917">
    <property type="protein sequence ID" value="KIK33564.1"/>
    <property type="molecule type" value="Genomic_DNA"/>
</dbReference>
<reference evidence="2" key="2">
    <citation type="submission" date="2015-01" db="EMBL/GenBank/DDBJ databases">
        <title>Evolutionary Origins and Diversification of the Mycorrhizal Mutualists.</title>
        <authorList>
            <consortium name="DOE Joint Genome Institute"/>
            <consortium name="Mycorrhizal Genomics Consortium"/>
            <person name="Kohler A."/>
            <person name="Kuo A."/>
            <person name="Nagy L.G."/>
            <person name="Floudas D."/>
            <person name="Copeland A."/>
            <person name="Barry K.W."/>
            <person name="Cichocki N."/>
            <person name="Veneault-Fourrey C."/>
            <person name="LaButti K."/>
            <person name="Lindquist E.A."/>
            <person name="Lipzen A."/>
            <person name="Lundell T."/>
            <person name="Morin E."/>
            <person name="Murat C."/>
            <person name="Riley R."/>
            <person name="Ohm R."/>
            <person name="Sun H."/>
            <person name="Tunlid A."/>
            <person name="Henrissat B."/>
            <person name="Grigoriev I.V."/>
            <person name="Hibbett D.S."/>
            <person name="Martin F."/>
        </authorList>
    </citation>
    <scope>NUCLEOTIDE SEQUENCE [LARGE SCALE GENOMIC DNA]</scope>
    <source>
        <strain evidence="2">UH-Slu-Lm8-n1</strain>
    </source>
</reference>
<name>A0A0D0A5U5_9AGAM</name>
<gene>
    <name evidence="1" type="ORF">CY34DRAFT_813519</name>
</gene>